<dbReference type="PANTHER" id="PTHR31157">
    <property type="entry name" value="SCP DOMAIN-CONTAINING PROTEIN"/>
    <property type="match status" value="1"/>
</dbReference>
<comment type="caution">
    <text evidence="3">The sequence shown here is derived from an EMBL/GenBank/DDBJ whole genome shotgun (WGS) entry which is preliminary data.</text>
</comment>
<organism evidence="3 4">
    <name type="scientific">Cryptosporangium minutisporangium</name>
    <dbReference type="NCBI Taxonomy" id="113569"/>
    <lineage>
        <taxon>Bacteria</taxon>
        <taxon>Bacillati</taxon>
        <taxon>Actinomycetota</taxon>
        <taxon>Actinomycetes</taxon>
        <taxon>Cryptosporangiales</taxon>
        <taxon>Cryptosporangiaceae</taxon>
        <taxon>Cryptosporangium</taxon>
    </lineage>
</organism>
<dbReference type="InterPro" id="IPR035940">
    <property type="entry name" value="CAP_sf"/>
</dbReference>
<sequence>MSEPAFPRTRSTRPDLYAGARRRFSGLGTIASGFVALVLVLGALLTSELDRYSSQDSPPLHSQATGSPGLPTNGAVPGGSPAPAAPGGTAAPERTSSAPSPSSSTAVDEVNRAVVATVNRSLDDLGCESVAIEPRLVAAARAHMDTMVETGYLTVTGPDGDNPKSRAKAAGFTGSTVVQAIVLGAETPTDAATLGAPPPAAADDALPITVRVVAKTPLKCGYTSLGADFRRDSRNVPIAAIVLAKK</sequence>
<dbReference type="PANTHER" id="PTHR31157:SF1">
    <property type="entry name" value="SCP DOMAIN-CONTAINING PROTEIN"/>
    <property type="match status" value="1"/>
</dbReference>
<evidence type="ECO:0008006" key="5">
    <source>
        <dbReference type="Google" id="ProtNLM"/>
    </source>
</evidence>
<gene>
    <name evidence="3" type="ORF">GCM10020369_47870</name>
</gene>
<feature type="compositionally biased region" description="Polar residues" evidence="1">
    <location>
        <begin position="54"/>
        <end position="66"/>
    </location>
</feature>
<accession>A0ABP6T344</accession>
<dbReference type="RefSeq" id="WP_345730432.1">
    <property type="nucleotide sequence ID" value="NZ_BAAAYN010000031.1"/>
</dbReference>
<keyword evidence="2" id="KW-0812">Transmembrane</keyword>
<keyword evidence="2" id="KW-1133">Transmembrane helix</keyword>
<reference evidence="4" key="1">
    <citation type="journal article" date="2019" name="Int. J. Syst. Evol. Microbiol.">
        <title>The Global Catalogue of Microorganisms (GCM) 10K type strain sequencing project: providing services to taxonomists for standard genome sequencing and annotation.</title>
        <authorList>
            <consortium name="The Broad Institute Genomics Platform"/>
            <consortium name="The Broad Institute Genome Sequencing Center for Infectious Disease"/>
            <person name="Wu L."/>
            <person name="Ma J."/>
        </authorList>
    </citation>
    <scope>NUCLEOTIDE SEQUENCE [LARGE SCALE GENOMIC DNA]</scope>
    <source>
        <strain evidence="4">JCM 9458</strain>
    </source>
</reference>
<feature type="region of interest" description="Disordered" evidence="1">
    <location>
        <begin position="52"/>
        <end position="108"/>
    </location>
</feature>
<protein>
    <recommendedName>
        <fullName evidence="5">SCP domain-containing protein</fullName>
    </recommendedName>
</protein>
<dbReference type="Proteomes" id="UP001501676">
    <property type="component" value="Unassembled WGS sequence"/>
</dbReference>
<dbReference type="EMBL" id="BAAAYN010000031">
    <property type="protein sequence ID" value="GAA3391138.1"/>
    <property type="molecule type" value="Genomic_DNA"/>
</dbReference>
<name>A0ABP6T344_9ACTN</name>
<feature type="compositionally biased region" description="Low complexity" evidence="1">
    <location>
        <begin position="74"/>
        <end position="106"/>
    </location>
</feature>
<evidence type="ECO:0000256" key="1">
    <source>
        <dbReference type="SAM" id="MobiDB-lite"/>
    </source>
</evidence>
<dbReference type="Gene3D" id="3.40.33.10">
    <property type="entry name" value="CAP"/>
    <property type="match status" value="1"/>
</dbReference>
<proteinExistence type="predicted"/>
<keyword evidence="2" id="KW-0472">Membrane</keyword>
<feature type="transmembrane region" description="Helical" evidence="2">
    <location>
        <begin position="24"/>
        <end position="45"/>
    </location>
</feature>
<keyword evidence="4" id="KW-1185">Reference proteome</keyword>
<evidence type="ECO:0000256" key="2">
    <source>
        <dbReference type="SAM" id="Phobius"/>
    </source>
</evidence>
<evidence type="ECO:0000313" key="3">
    <source>
        <dbReference type="EMBL" id="GAA3391138.1"/>
    </source>
</evidence>
<evidence type="ECO:0000313" key="4">
    <source>
        <dbReference type="Proteomes" id="UP001501676"/>
    </source>
</evidence>